<dbReference type="RefSeq" id="WP_176107829.1">
    <property type="nucleotide sequence ID" value="NZ_JAALDK010000001.1"/>
</dbReference>
<dbReference type="NCBIfam" id="NF040718">
    <property type="entry name" value="BcsP_of_Ic"/>
    <property type="match status" value="1"/>
</dbReference>
<dbReference type="Pfam" id="PF10945">
    <property type="entry name" value="CBP_BcsR"/>
    <property type="match status" value="1"/>
</dbReference>
<evidence type="ECO:0008006" key="4">
    <source>
        <dbReference type="Google" id="ProtNLM"/>
    </source>
</evidence>
<gene>
    <name evidence="2" type="ORF">G5S42_17135</name>
</gene>
<feature type="compositionally biased region" description="Low complexity" evidence="1">
    <location>
        <begin position="63"/>
        <end position="72"/>
    </location>
</feature>
<evidence type="ECO:0000256" key="1">
    <source>
        <dbReference type="SAM" id="MobiDB-lite"/>
    </source>
</evidence>
<comment type="caution">
    <text evidence="2">The sequence shown here is derived from an EMBL/GenBank/DDBJ whole genome shotgun (WGS) entry which is preliminary data.</text>
</comment>
<feature type="compositionally biased region" description="Low complexity" evidence="1">
    <location>
        <begin position="228"/>
        <end position="244"/>
    </location>
</feature>
<dbReference type="AlphaFoldDB" id="A0A7Y6K0S3"/>
<dbReference type="InterPro" id="IPR024487">
    <property type="entry name" value="CBP_BcsR"/>
</dbReference>
<dbReference type="GeneID" id="301102061"/>
<accession>A0A7Y6K0S3</accession>
<dbReference type="Proteomes" id="UP000594380">
    <property type="component" value="Unassembled WGS sequence"/>
</dbReference>
<protein>
    <recommendedName>
        <fullName evidence="4">Cellulose biosynthesis protein BcsR</fullName>
    </recommendedName>
</protein>
<feature type="region of interest" description="Disordered" evidence="1">
    <location>
        <begin position="54"/>
        <end position="134"/>
    </location>
</feature>
<feature type="region of interest" description="Disordered" evidence="1">
    <location>
        <begin position="209"/>
        <end position="285"/>
    </location>
</feature>
<dbReference type="EMBL" id="JAALDK010000001">
    <property type="protein sequence ID" value="NUY01380.1"/>
    <property type="molecule type" value="Genomic_DNA"/>
</dbReference>
<reference evidence="2 3" key="1">
    <citation type="submission" date="2020-02" db="EMBL/GenBank/DDBJ databases">
        <title>Paraburkholderia simonii sp. nov. and Paraburkholderia youngii sp. nov. Brazilian and Mexican Mimosa-associated rhizobia.</title>
        <authorList>
            <person name="Mavima L."/>
            <person name="Beukes C.W."/>
            <person name="Chan W.Y."/>
            <person name="Palmer M."/>
            <person name="De Meyer S.E."/>
            <person name="James E.K."/>
            <person name="Venter S.N."/>
            <person name="Steenkamp E.T."/>
        </authorList>
    </citation>
    <scope>NUCLEOTIDE SEQUENCE [LARGE SCALE GENOMIC DNA]</scope>
    <source>
        <strain evidence="2 3">JPY169</strain>
    </source>
</reference>
<sequence length="285" mass="29041">MSSSSDIEKLFEQFGGDANAYQEIGRENDARAARTRWPLLVTLELTQPAIPAIGQLRDPKQQPPASVAPRPVAVHEDTTPKDMASVTRAKAPLFTRPHRRDIPPVPATPAQPAAPSGASRFRTADEPDEAAARAAAGVASSGIAAAPGVPAAAPPAPIAPIAPIPPVSAPAPAASQASVPPTAPAWVAPSVSAAPAAPMQPLQATQPTYAVPPAQPAQPPSILGKMFAAQNPSAPPQAAVPAPQTTSLNSLFDRLRGTPVQSAQPSGGPARGGFPSWLSNGSRRP</sequence>
<proteinExistence type="predicted"/>
<organism evidence="2 3">
    <name type="scientific">Paraburkholderia youngii</name>
    <dbReference type="NCBI Taxonomy" id="2782701"/>
    <lineage>
        <taxon>Bacteria</taxon>
        <taxon>Pseudomonadati</taxon>
        <taxon>Pseudomonadota</taxon>
        <taxon>Betaproteobacteria</taxon>
        <taxon>Burkholderiales</taxon>
        <taxon>Burkholderiaceae</taxon>
        <taxon>Paraburkholderia</taxon>
    </lineage>
</organism>
<name>A0A7Y6K0S3_9BURK</name>
<evidence type="ECO:0000313" key="3">
    <source>
        <dbReference type="Proteomes" id="UP000594380"/>
    </source>
</evidence>
<evidence type="ECO:0000313" key="2">
    <source>
        <dbReference type="EMBL" id="NUY01380.1"/>
    </source>
</evidence>